<dbReference type="EMBL" id="CP144746">
    <property type="protein sequence ID" value="WVZ58794.1"/>
    <property type="molecule type" value="Genomic_DNA"/>
</dbReference>
<organism evidence="2 3">
    <name type="scientific">Paspalum notatum var. saurae</name>
    <dbReference type="NCBI Taxonomy" id="547442"/>
    <lineage>
        <taxon>Eukaryota</taxon>
        <taxon>Viridiplantae</taxon>
        <taxon>Streptophyta</taxon>
        <taxon>Embryophyta</taxon>
        <taxon>Tracheophyta</taxon>
        <taxon>Spermatophyta</taxon>
        <taxon>Magnoliopsida</taxon>
        <taxon>Liliopsida</taxon>
        <taxon>Poales</taxon>
        <taxon>Poaceae</taxon>
        <taxon>PACMAD clade</taxon>
        <taxon>Panicoideae</taxon>
        <taxon>Andropogonodae</taxon>
        <taxon>Paspaleae</taxon>
        <taxon>Paspalinae</taxon>
        <taxon>Paspalum</taxon>
    </lineage>
</organism>
<evidence type="ECO:0000256" key="1">
    <source>
        <dbReference type="SAM" id="MobiDB-lite"/>
    </source>
</evidence>
<feature type="region of interest" description="Disordered" evidence="1">
    <location>
        <begin position="1"/>
        <end position="51"/>
    </location>
</feature>
<sequence>MTCVTAMRHAAARDGHCGTASRAAGTRPPGAGSGQPDASAEHGRAGGPWPHARLWSARRRGALLQQPAGSGERTETTGEQASKLLLQQAAGGQRQTKITACQGHYSTII</sequence>
<feature type="region of interest" description="Disordered" evidence="1">
    <location>
        <begin position="61"/>
        <end position="80"/>
    </location>
</feature>
<evidence type="ECO:0000313" key="3">
    <source>
        <dbReference type="Proteomes" id="UP001341281"/>
    </source>
</evidence>
<keyword evidence="3" id="KW-1185">Reference proteome</keyword>
<evidence type="ECO:0000313" key="2">
    <source>
        <dbReference type="EMBL" id="WVZ58794.1"/>
    </source>
</evidence>
<name>A0AAQ3SRG4_PASNO</name>
<proteinExistence type="predicted"/>
<dbReference type="Proteomes" id="UP001341281">
    <property type="component" value="Chromosome 02"/>
</dbReference>
<accession>A0AAQ3SRG4</accession>
<gene>
    <name evidence="2" type="ORF">U9M48_009024</name>
</gene>
<reference evidence="2 3" key="1">
    <citation type="submission" date="2024-02" db="EMBL/GenBank/DDBJ databases">
        <title>High-quality chromosome-scale genome assembly of Pensacola bahiagrass (Paspalum notatum Flugge var. saurae).</title>
        <authorList>
            <person name="Vega J.M."/>
            <person name="Podio M."/>
            <person name="Orjuela J."/>
            <person name="Siena L.A."/>
            <person name="Pessino S.C."/>
            <person name="Combes M.C."/>
            <person name="Mariac C."/>
            <person name="Albertini E."/>
            <person name="Pupilli F."/>
            <person name="Ortiz J.P.A."/>
            <person name="Leblanc O."/>
        </authorList>
    </citation>
    <scope>NUCLEOTIDE SEQUENCE [LARGE SCALE GENOMIC DNA]</scope>
    <source>
        <strain evidence="2">R1</strain>
        <tissue evidence="2">Leaf</tissue>
    </source>
</reference>
<protein>
    <submittedName>
        <fullName evidence="2">Uncharacterized protein</fullName>
    </submittedName>
</protein>
<dbReference type="AlphaFoldDB" id="A0AAQ3SRG4"/>